<keyword evidence="2" id="KW-0255">Endonuclease</keyword>
<dbReference type="InterPro" id="IPR047216">
    <property type="entry name" value="Endonuclease_DUF559_bact"/>
</dbReference>
<sequence>MVDVNRPVSLFGARMARREPTDAERKLWALLSEESMDGLEFRRQVPIGPFTAEFLSHDPMLIIEIAPTHVDRLQDRDRRAYFERLGFEVARYPVAVILAEPERVLADLAARVASAFAASLVD</sequence>
<protein>
    <submittedName>
        <fullName evidence="2">Endonuclease domain-containing protein</fullName>
    </submittedName>
</protein>
<proteinExistence type="predicted"/>
<comment type="caution">
    <text evidence="2">The sequence shown here is derived from an EMBL/GenBank/DDBJ whole genome shotgun (WGS) entry which is preliminary data.</text>
</comment>
<evidence type="ECO:0000313" key="3">
    <source>
        <dbReference type="Proteomes" id="UP001595796"/>
    </source>
</evidence>
<gene>
    <name evidence="2" type="ORF">ACFPFW_02820</name>
</gene>
<evidence type="ECO:0000259" key="1">
    <source>
        <dbReference type="Pfam" id="PF04480"/>
    </source>
</evidence>
<reference evidence="3" key="1">
    <citation type="journal article" date="2019" name="Int. J. Syst. Evol. Microbiol.">
        <title>The Global Catalogue of Microorganisms (GCM) 10K type strain sequencing project: providing services to taxonomists for standard genome sequencing and annotation.</title>
        <authorList>
            <consortium name="The Broad Institute Genomics Platform"/>
            <consortium name="The Broad Institute Genome Sequencing Center for Infectious Disease"/>
            <person name="Wu L."/>
            <person name="Ma J."/>
        </authorList>
    </citation>
    <scope>NUCLEOTIDE SEQUENCE [LARGE SCALE GENOMIC DNA]</scope>
    <source>
        <strain evidence="3">CGMCC 1.16444</strain>
    </source>
</reference>
<feature type="domain" description="DUF559" evidence="1">
    <location>
        <begin position="13"/>
        <end position="110"/>
    </location>
</feature>
<dbReference type="PANTHER" id="PTHR38590:SF1">
    <property type="entry name" value="BLL0828 PROTEIN"/>
    <property type="match status" value="1"/>
</dbReference>
<dbReference type="InterPro" id="IPR011335">
    <property type="entry name" value="Restrct_endonuc-II-like"/>
</dbReference>
<dbReference type="SUPFAM" id="SSF52980">
    <property type="entry name" value="Restriction endonuclease-like"/>
    <property type="match status" value="1"/>
</dbReference>
<dbReference type="PANTHER" id="PTHR38590">
    <property type="entry name" value="BLL0828 PROTEIN"/>
    <property type="match status" value="1"/>
</dbReference>
<dbReference type="GO" id="GO:0004519">
    <property type="term" value="F:endonuclease activity"/>
    <property type="evidence" value="ECO:0007669"/>
    <property type="project" value="UniProtKB-KW"/>
</dbReference>
<dbReference type="RefSeq" id="WP_114957353.1">
    <property type="nucleotide sequence ID" value="NZ_JBHSJF010000002.1"/>
</dbReference>
<dbReference type="Pfam" id="PF04480">
    <property type="entry name" value="DUF559"/>
    <property type="match status" value="1"/>
</dbReference>
<keyword evidence="2" id="KW-0378">Hydrolase</keyword>
<keyword evidence="2" id="KW-0540">Nuclease</keyword>
<dbReference type="InterPro" id="IPR007569">
    <property type="entry name" value="DUF559"/>
</dbReference>
<keyword evidence="3" id="KW-1185">Reference proteome</keyword>
<dbReference type="EMBL" id="JBHSJF010000002">
    <property type="protein sequence ID" value="MFC5066942.1"/>
    <property type="molecule type" value="Genomic_DNA"/>
</dbReference>
<evidence type="ECO:0000313" key="2">
    <source>
        <dbReference type="EMBL" id="MFC5066942.1"/>
    </source>
</evidence>
<organism evidence="2 3">
    <name type="scientific">Flaviflagellibacter deserti</name>
    <dbReference type="NCBI Taxonomy" id="2267266"/>
    <lineage>
        <taxon>Bacteria</taxon>
        <taxon>Pseudomonadati</taxon>
        <taxon>Pseudomonadota</taxon>
        <taxon>Alphaproteobacteria</taxon>
        <taxon>Hyphomicrobiales</taxon>
        <taxon>Flaviflagellibacter</taxon>
    </lineage>
</organism>
<name>A0ABV9YZJ2_9HYPH</name>
<accession>A0ABV9YZJ2</accession>
<dbReference type="Proteomes" id="UP001595796">
    <property type="component" value="Unassembled WGS sequence"/>
</dbReference>
<dbReference type="Gene3D" id="3.40.960.10">
    <property type="entry name" value="VSR Endonuclease"/>
    <property type="match status" value="1"/>
</dbReference>